<evidence type="ECO:0000256" key="2">
    <source>
        <dbReference type="SAM" id="SignalP"/>
    </source>
</evidence>
<name>A0A023G4D4_AMBTT</name>
<keyword evidence="1" id="KW-0472">Membrane</keyword>
<keyword evidence="1" id="KW-1133">Transmembrane helix</keyword>
<protein>
    <recommendedName>
        <fullName evidence="4">Secreted protein</fullName>
    </recommendedName>
</protein>
<feature type="transmembrane region" description="Helical" evidence="1">
    <location>
        <begin position="31"/>
        <end position="49"/>
    </location>
</feature>
<keyword evidence="2" id="KW-0732">Signal</keyword>
<evidence type="ECO:0000313" key="3">
    <source>
        <dbReference type="EMBL" id="JAC27725.1"/>
    </source>
</evidence>
<sequence length="118" mass="13341">MTRSWWLSLSSIIFALYSTLALPGPPSFSVEFWLPVHITVSFFTILFSLGRPSMKPLVRDNDLFFPTSSVLFGRFSFPRSRLSSETELSACAHHNIVNSIKATMVVYFAIVKQGYIQS</sequence>
<keyword evidence="1" id="KW-0812">Transmembrane</keyword>
<evidence type="ECO:0000256" key="1">
    <source>
        <dbReference type="SAM" id="Phobius"/>
    </source>
</evidence>
<feature type="signal peptide" evidence="2">
    <location>
        <begin position="1"/>
        <end position="21"/>
    </location>
</feature>
<accession>A0A023G4D4</accession>
<feature type="non-terminal residue" evidence="3">
    <location>
        <position position="118"/>
    </location>
</feature>
<organism evidence="3">
    <name type="scientific">Amblyomma triste</name>
    <name type="common">Neotropical tick</name>
    <dbReference type="NCBI Taxonomy" id="251400"/>
    <lineage>
        <taxon>Eukaryota</taxon>
        <taxon>Metazoa</taxon>
        <taxon>Ecdysozoa</taxon>
        <taxon>Arthropoda</taxon>
        <taxon>Chelicerata</taxon>
        <taxon>Arachnida</taxon>
        <taxon>Acari</taxon>
        <taxon>Parasitiformes</taxon>
        <taxon>Ixodida</taxon>
        <taxon>Ixodoidea</taxon>
        <taxon>Ixodidae</taxon>
        <taxon>Amblyomminae</taxon>
        <taxon>Amblyomma</taxon>
    </lineage>
</organism>
<dbReference type="AlphaFoldDB" id="A0A023G4D4"/>
<feature type="chain" id="PRO_5001516338" description="Secreted protein" evidence="2">
    <location>
        <begin position="22"/>
        <end position="118"/>
    </location>
</feature>
<dbReference type="EMBL" id="GBBM01007693">
    <property type="protein sequence ID" value="JAC27725.1"/>
    <property type="molecule type" value="mRNA"/>
</dbReference>
<reference evidence="3" key="1">
    <citation type="submission" date="2014-03" db="EMBL/GenBank/DDBJ databases">
        <title>The sialotranscriptome of Amblyomma triste, Amblyomma parvum and Amblyomma cajennense ticks, uncovered by 454-based RNA-seq.</title>
        <authorList>
            <person name="Garcia G.R."/>
            <person name="Gardinassi L.G."/>
            <person name="Ribeiro J.M."/>
            <person name="Anatriello E."/>
            <person name="Ferreira B.R."/>
            <person name="Moreira H.N."/>
            <person name="Mafra C."/>
            <person name="Olegario M.M."/>
            <person name="Szabo P.J."/>
            <person name="Miranda-Santos I.K."/>
            <person name="Maruyama S.R."/>
        </authorList>
    </citation>
    <scope>NUCLEOTIDE SEQUENCE</scope>
    <source>
        <strain evidence="3">Mato Grasso do Sul</strain>
        <tissue evidence="3">Salivary glands</tissue>
    </source>
</reference>
<proteinExistence type="evidence at transcript level"/>
<evidence type="ECO:0008006" key="4">
    <source>
        <dbReference type="Google" id="ProtNLM"/>
    </source>
</evidence>